<dbReference type="OrthoDB" id="47007at2759"/>
<dbReference type="Gene3D" id="3.40.50.720">
    <property type="entry name" value="NAD(P)-binding Rossmann-like Domain"/>
    <property type="match status" value="2"/>
</dbReference>
<dbReference type="PRINTS" id="PR00080">
    <property type="entry name" value="SDRFAMILY"/>
</dbReference>
<dbReference type="PANTHER" id="PTHR44115:SF4">
    <property type="entry name" value="OXIDOREDUCTASE"/>
    <property type="match status" value="1"/>
</dbReference>
<gene>
    <name evidence="3" type="ORF">OESDEN_20494</name>
</gene>
<dbReference type="InterPro" id="IPR002347">
    <property type="entry name" value="SDR_fam"/>
</dbReference>
<evidence type="ECO:0000313" key="3">
    <source>
        <dbReference type="EMBL" id="KHJ79846.1"/>
    </source>
</evidence>
<dbReference type="PANTHER" id="PTHR44115">
    <property type="entry name" value="PROTEIN CBG09704"/>
    <property type="match status" value="1"/>
</dbReference>
<dbReference type="AlphaFoldDB" id="A0A0B1S7G2"/>
<name>A0A0B1S7G2_OESDE</name>
<dbReference type="PROSITE" id="PS00061">
    <property type="entry name" value="ADH_SHORT"/>
    <property type="match status" value="1"/>
</dbReference>
<proteinExistence type="inferred from homology"/>
<keyword evidence="4" id="KW-1185">Reference proteome</keyword>
<dbReference type="GO" id="GO:0016491">
    <property type="term" value="F:oxidoreductase activity"/>
    <property type="evidence" value="ECO:0007669"/>
    <property type="project" value="UniProtKB-KW"/>
</dbReference>
<reference evidence="3 4" key="1">
    <citation type="submission" date="2014-03" db="EMBL/GenBank/DDBJ databases">
        <title>Draft genome of the hookworm Oesophagostomum dentatum.</title>
        <authorList>
            <person name="Mitreva M."/>
        </authorList>
    </citation>
    <scope>NUCLEOTIDE SEQUENCE [LARGE SCALE GENOMIC DNA]</scope>
    <source>
        <strain evidence="3 4">OD-Hann</strain>
    </source>
</reference>
<comment type="similarity">
    <text evidence="2">Belongs to the short-chain dehydrogenases/reductases (SDR) family.</text>
</comment>
<dbReference type="Pfam" id="PF13561">
    <property type="entry name" value="adh_short_C2"/>
    <property type="match status" value="1"/>
</dbReference>
<accession>A0A0B1S7G2</accession>
<dbReference type="InterPro" id="IPR036291">
    <property type="entry name" value="NAD(P)-bd_dom_sf"/>
</dbReference>
<dbReference type="PRINTS" id="PR00081">
    <property type="entry name" value="GDHRDH"/>
</dbReference>
<protein>
    <submittedName>
        <fullName evidence="3">Oxidoreductase, short chain dehydrogenase/reductase family protein</fullName>
    </submittedName>
</protein>
<feature type="non-terminal residue" evidence="3">
    <location>
        <position position="286"/>
    </location>
</feature>
<evidence type="ECO:0000256" key="1">
    <source>
        <dbReference type="ARBA" id="ARBA00023002"/>
    </source>
</evidence>
<evidence type="ECO:0000256" key="2">
    <source>
        <dbReference type="RuleBase" id="RU000363"/>
    </source>
</evidence>
<dbReference type="SUPFAM" id="SSF51735">
    <property type="entry name" value="NAD(P)-binding Rossmann-fold domains"/>
    <property type="match status" value="2"/>
</dbReference>
<dbReference type="Pfam" id="PF00106">
    <property type="entry name" value="adh_short"/>
    <property type="match status" value="1"/>
</dbReference>
<dbReference type="InterPro" id="IPR020904">
    <property type="entry name" value="Sc_DH/Rdtase_CS"/>
</dbReference>
<sequence>MIQLARPYLAKTKGEIVNVSSIGGQPKGTPRWIYYAMAKGALDQLTRGLAVELISEGIRVNSISPGTTETNFCITAGMPEGSKEKLTEMSESSPDILPIRKVAQPEEMASIIAFLADRRRSRYIIGQTIVADGGALLVLAANASSSSGIGAGTALLFASEGAKVTITGRKIKELESTKRSIIDACGKEENINVIVADITDPSGREEIITSTARKFGGIDILVNNAGGLVSDENGSNGIDAGLDILRQTMELNTYAAVHMVQLARPYLAKAKGEIINVSSIAGQPRG</sequence>
<dbReference type="EMBL" id="KN602967">
    <property type="protein sequence ID" value="KHJ79846.1"/>
    <property type="molecule type" value="Genomic_DNA"/>
</dbReference>
<dbReference type="Proteomes" id="UP000053660">
    <property type="component" value="Unassembled WGS sequence"/>
</dbReference>
<keyword evidence="1" id="KW-0560">Oxidoreductase</keyword>
<organism evidence="3 4">
    <name type="scientific">Oesophagostomum dentatum</name>
    <name type="common">Nodular worm</name>
    <dbReference type="NCBI Taxonomy" id="61180"/>
    <lineage>
        <taxon>Eukaryota</taxon>
        <taxon>Metazoa</taxon>
        <taxon>Ecdysozoa</taxon>
        <taxon>Nematoda</taxon>
        <taxon>Chromadorea</taxon>
        <taxon>Rhabditida</taxon>
        <taxon>Rhabditina</taxon>
        <taxon>Rhabditomorpha</taxon>
        <taxon>Strongyloidea</taxon>
        <taxon>Strongylidae</taxon>
        <taxon>Oesophagostomum</taxon>
    </lineage>
</organism>
<evidence type="ECO:0000313" key="4">
    <source>
        <dbReference type="Proteomes" id="UP000053660"/>
    </source>
</evidence>